<name>A0A1Y6GRF3_9XANT</name>
<dbReference type="Gene3D" id="3.20.20.80">
    <property type="entry name" value="Glycosidases"/>
    <property type="match status" value="1"/>
</dbReference>
<organism evidence="2 4">
    <name type="scientific">Xanthomonas fragariae</name>
    <dbReference type="NCBI Taxonomy" id="48664"/>
    <lineage>
        <taxon>Bacteria</taxon>
        <taxon>Pseudomonadati</taxon>
        <taxon>Pseudomonadota</taxon>
        <taxon>Gammaproteobacteria</taxon>
        <taxon>Lysobacterales</taxon>
        <taxon>Lysobacteraceae</taxon>
        <taxon>Xanthomonas</taxon>
    </lineage>
</organism>
<gene>
    <name evidence="2" type="ORF">PD5205_03528</name>
    <name evidence="1" type="ORF">PD885_00467</name>
</gene>
<proteinExistence type="predicted"/>
<reference evidence="1 3" key="2">
    <citation type="submission" date="2017-05" db="EMBL/GenBank/DDBJ databases">
        <authorList>
            <person name="Blom J."/>
        </authorList>
    </citation>
    <scope>NUCLEOTIDE SEQUENCE [LARGE SCALE GENOMIC DNA]</scope>
    <source>
        <strain evidence="1">PD885</strain>
    </source>
</reference>
<dbReference type="EMBL" id="LT853885">
    <property type="protein sequence ID" value="SMR04803.1"/>
    <property type="molecule type" value="Genomic_DNA"/>
</dbReference>
<dbReference type="OrthoDB" id="9816564at2"/>
<dbReference type="InterPro" id="IPR017853">
    <property type="entry name" value="GH"/>
</dbReference>
<dbReference type="EMBL" id="LT853882">
    <property type="protein sequence ID" value="SMQ97736.1"/>
    <property type="molecule type" value="Genomic_DNA"/>
</dbReference>
<evidence type="ECO:0008006" key="5">
    <source>
        <dbReference type="Google" id="ProtNLM"/>
    </source>
</evidence>
<accession>A0A1Y6GRF3</accession>
<dbReference type="STRING" id="48664.BER92_17195"/>
<reference evidence="2 4" key="1">
    <citation type="submission" date="2017-05" db="EMBL/GenBank/DDBJ databases">
        <authorList>
            <person name="Song R."/>
            <person name="Chenine A.L."/>
            <person name="Ruprecht R.M."/>
        </authorList>
    </citation>
    <scope>NUCLEOTIDE SEQUENCE [LARGE SCALE GENOMIC DNA]</scope>
    <source>
        <strain evidence="2">PD5205</strain>
    </source>
</reference>
<dbReference type="KEGG" id="xfr:BER92_17195"/>
<sequence>MHTPTVFESFFMAGFECSSHRRRDGRRLDLIAGTKHDRWAAKDYQAVSAHGLRTVRDGLRWHLIEQRPGHYDWSSFLPMLHAANAAGMQVIWDLCHYGWPDDVDIWTPQFVDRFARFAAAAAQCIKNETDAVPFYAPLNEISFWAWNGGDHAHMHPMGRGRGFELKHQLVRATIAAIDAMRQVEPRARFVQVDPAIHVVPSNDRPGPRREAERLRLAQFEAWDMLFGKQWPGLGGAPQYLDIIGVNYYSDNQWYLGGVPILRSSADHRPFSTIMQEFWQRYRRPMFVAETGAEADQRGPWLEHVGSEVALALQQGVAMEGICLYPVLDYPGWENYRHCPTGLFGYADEHGERPLHAGLAEQLRREHDRFGQRAPQSALADIGT</sequence>
<keyword evidence="3" id="KW-1185">Reference proteome</keyword>
<dbReference type="Proteomes" id="UP000195953">
    <property type="component" value="Chromosome 1"/>
</dbReference>
<dbReference type="Proteomes" id="UP000195877">
    <property type="component" value="Chromosome 1"/>
</dbReference>
<protein>
    <recommendedName>
        <fullName evidence="5">Beta-glucosidase</fullName>
    </recommendedName>
</protein>
<dbReference type="RefSeq" id="WP_002803059.1">
    <property type="nucleotide sequence ID" value="NZ_CP016830.1"/>
</dbReference>
<evidence type="ECO:0000313" key="3">
    <source>
        <dbReference type="Proteomes" id="UP000195877"/>
    </source>
</evidence>
<dbReference type="eggNOG" id="COG2723">
    <property type="taxonomic scope" value="Bacteria"/>
</dbReference>
<dbReference type="AlphaFoldDB" id="A0A1Y6GRF3"/>
<evidence type="ECO:0000313" key="4">
    <source>
        <dbReference type="Proteomes" id="UP000195953"/>
    </source>
</evidence>
<dbReference type="GeneID" id="61892920"/>
<dbReference type="SUPFAM" id="SSF51445">
    <property type="entry name" value="(Trans)glycosidases"/>
    <property type="match status" value="1"/>
</dbReference>
<evidence type="ECO:0000313" key="2">
    <source>
        <dbReference type="EMBL" id="SMR04803.1"/>
    </source>
</evidence>
<evidence type="ECO:0000313" key="1">
    <source>
        <dbReference type="EMBL" id="SMQ97736.1"/>
    </source>
</evidence>